<evidence type="ECO:0000256" key="3">
    <source>
        <dbReference type="ARBA" id="ARBA00022679"/>
    </source>
</evidence>
<keyword evidence="3 4" id="KW-0808">Transferase</keyword>
<comment type="similarity">
    <text evidence="1 4">Belongs to the UDP-glycosyltransferase family.</text>
</comment>
<evidence type="ECO:0000313" key="6">
    <source>
        <dbReference type="Proteomes" id="UP000827889"/>
    </source>
</evidence>
<dbReference type="Proteomes" id="UP000827889">
    <property type="component" value="Chromosome 8"/>
</dbReference>
<dbReference type="Pfam" id="PF00201">
    <property type="entry name" value="UDPGT"/>
    <property type="match status" value="1"/>
</dbReference>
<dbReference type="RefSeq" id="XP_048139949.1">
    <property type="nucleotide sequence ID" value="XM_048283992.1"/>
</dbReference>
<dbReference type="PANTHER" id="PTHR11926">
    <property type="entry name" value="GLUCOSYL/GLUCURONOSYL TRANSFERASES"/>
    <property type="match status" value="1"/>
</dbReference>
<dbReference type="PROSITE" id="PS00375">
    <property type="entry name" value="UDPGT"/>
    <property type="match status" value="1"/>
</dbReference>
<dbReference type="InterPro" id="IPR035595">
    <property type="entry name" value="UDP_glycos_trans_CS"/>
</dbReference>
<protein>
    <recommendedName>
        <fullName evidence="5">Glycosyltransferase</fullName>
        <ecNumber evidence="5">2.4.1.-</ecNumber>
    </recommendedName>
</protein>
<proteinExistence type="inferred from homology"/>
<dbReference type="SUPFAM" id="SSF53756">
    <property type="entry name" value="UDP-Glycosyltransferase/glycogen phosphorylase"/>
    <property type="match status" value="1"/>
</dbReference>
<evidence type="ECO:0000256" key="2">
    <source>
        <dbReference type="ARBA" id="ARBA00022676"/>
    </source>
</evidence>
<keyword evidence="2 4" id="KW-0328">Glycosyltransferase</keyword>
<evidence type="ECO:0000313" key="7">
    <source>
        <dbReference type="RefSeq" id="XP_048139949.1"/>
    </source>
</evidence>
<dbReference type="GeneID" id="115756538"/>
<dbReference type="InterPro" id="IPR002213">
    <property type="entry name" value="UDP_glucos_trans"/>
</dbReference>
<keyword evidence="6" id="KW-1185">Reference proteome</keyword>
<accession>A0ABM3HTM9</accession>
<dbReference type="CDD" id="cd03784">
    <property type="entry name" value="GT1_Gtf-like"/>
    <property type="match status" value="1"/>
</dbReference>
<evidence type="ECO:0000256" key="5">
    <source>
        <dbReference type="RuleBase" id="RU362057"/>
    </source>
</evidence>
<evidence type="ECO:0000256" key="1">
    <source>
        <dbReference type="ARBA" id="ARBA00009995"/>
    </source>
</evidence>
<organism evidence="6 7">
    <name type="scientific">Rhodamnia argentea</name>
    <dbReference type="NCBI Taxonomy" id="178133"/>
    <lineage>
        <taxon>Eukaryota</taxon>
        <taxon>Viridiplantae</taxon>
        <taxon>Streptophyta</taxon>
        <taxon>Embryophyta</taxon>
        <taxon>Tracheophyta</taxon>
        <taxon>Spermatophyta</taxon>
        <taxon>Magnoliopsida</taxon>
        <taxon>eudicotyledons</taxon>
        <taxon>Gunneridae</taxon>
        <taxon>Pentapetalae</taxon>
        <taxon>rosids</taxon>
        <taxon>malvids</taxon>
        <taxon>Myrtales</taxon>
        <taxon>Myrtaceae</taxon>
        <taxon>Myrtoideae</taxon>
        <taxon>Myrteae</taxon>
        <taxon>Australasian group</taxon>
        <taxon>Rhodamnia</taxon>
    </lineage>
</organism>
<evidence type="ECO:0000256" key="4">
    <source>
        <dbReference type="RuleBase" id="RU003718"/>
    </source>
</evidence>
<dbReference type="EC" id="2.4.1.-" evidence="5"/>
<dbReference type="Gene3D" id="3.40.50.2000">
    <property type="entry name" value="Glycogen Phosphorylase B"/>
    <property type="match status" value="2"/>
</dbReference>
<gene>
    <name evidence="7" type="primary">LOC115756538</name>
</gene>
<sequence>MEDHLSESSCSRKPHAICFPAPAQSHIGAMLKLAKLLHHKGFYITFVNTEFNHARLLKARAGDPNSAVEGDLLSGNRFRFLTIPDGLPPSNADATQDSVSITKSARHHMVAPFSDLVSNHLRHASDTLKATGTASFPPISCIVADGFMSFTTCPAAEKFEIPLINLWTIPACALMGLMQFRALMDKGLVPLPDESYLSNGYLDTPIDWIPGMKNMRLRDMPGCCRITDPDDTFFNYILGVADRAQKATATAIHTFEALEPHVLSALSSLVPRLYAVGPLNLLLNQIPGSDQPSVVKNIGGNLWKEHSECIQWLDSKRPGSVIYVSFGSVACLTHQQLVEFAVGLARSEQCFLWVIRPDLVMDASGIDLPGEFLEEITRERGLLSGWCPQEKVLNHPAVGGFLTHCGWSSTIESLSAGVPMLCWPRQVDQQTICKYACDEWGVGLEIGSDVKREEVGKLVRELMTEGEKGKKMKKRAMEWKELAAQAVGPHGSSSISLDMLINDILSK</sequence>
<reference evidence="7" key="1">
    <citation type="submission" date="2025-08" db="UniProtKB">
        <authorList>
            <consortium name="RefSeq"/>
        </authorList>
    </citation>
    <scope>IDENTIFICATION</scope>
    <source>
        <tissue evidence="7">Leaf</tissue>
    </source>
</reference>
<dbReference type="PANTHER" id="PTHR11926:SF1516">
    <property type="entry name" value="GLYCOSYLTRANSFERASE"/>
    <property type="match status" value="1"/>
</dbReference>
<name>A0ABM3HTM9_9MYRT</name>